<evidence type="ECO:0000313" key="2">
    <source>
        <dbReference type="Proteomes" id="UP001303222"/>
    </source>
</evidence>
<dbReference type="PANTHER" id="PTHR38123">
    <property type="entry name" value="CELL WALL SERINE-THREONINE-RICH GALACTOMANNOPROTEIN MP1 (AFU_ORTHOLOGUE AFUA_4G03240)"/>
    <property type="match status" value="1"/>
</dbReference>
<dbReference type="AlphaFoldDB" id="A0AAN6SJK6"/>
<gene>
    <name evidence="1" type="ORF">QBC32DRAFT_367428</name>
</gene>
<comment type="caution">
    <text evidence="1">The sequence shown here is derived from an EMBL/GenBank/DDBJ whole genome shotgun (WGS) entry which is preliminary data.</text>
</comment>
<dbReference type="GO" id="GO:0005576">
    <property type="term" value="C:extracellular region"/>
    <property type="evidence" value="ECO:0007669"/>
    <property type="project" value="TreeGrafter"/>
</dbReference>
<dbReference type="Proteomes" id="UP001303222">
    <property type="component" value="Unassembled WGS sequence"/>
</dbReference>
<proteinExistence type="predicted"/>
<dbReference type="EMBL" id="MU859072">
    <property type="protein sequence ID" value="KAK3955759.1"/>
    <property type="molecule type" value="Genomic_DNA"/>
</dbReference>
<name>A0AAN6SJK6_9PEZI</name>
<dbReference type="PANTHER" id="PTHR38123:SF6">
    <property type="entry name" value="CELL WALL SERINE-THREONINE-RICH GALACTOMANNOPROTEIN MP1 (AFU_ORTHOLOGUE AFUA_4G03240)"/>
    <property type="match status" value="1"/>
</dbReference>
<sequence length="210" mass="22934">MTRVCLGDDLVVFQDERTRLLVKGEYKGGRPSPVFTFKMKFTTLLAPVAILASTVAADAASIQTALDTINLSTLKLKNYVDTWNGKLLTVIPIVSESTSLLANINRGTKTAEASEELDTLGALGVGQKTQNLASSVNQTITAIIASKPKFDKLLLSPTILLNLKLEKKATEELNDVIISKIPELFQDFARSLTVPIIESFDEAIETYKLF</sequence>
<reference evidence="1" key="2">
    <citation type="submission" date="2023-06" db="EMBL/GenBank/DDBJ databases">
        <authorList>
            <consortium name="Lawrence Berkeley National Laboratory"/>
            <person name="Mondo S.J."/>
            <person name="Hensen N."/>
            <person name="Bonometti L."/>
            <person name="Westerberg I."/>
            <person name="Brannstrom I.O."/>
            <person name="Guillou S."/>
            <person name="Cros-Aarteil S."/>
            <person name="Calhoun S."/>
            <person name="Haridas S."/>
            <person name="Kuo A."/>
            <person name="Pangilinan J."/>
            <person name="Riley R."/>
            <person name="Labutti K."/>
            <person name="Andreopoulos B."/>
            <person name="Lipzen A."/>
            <person name="Chen C."/>
            <person name="Yanf M."/>
            <person name="Daum C."/>
            <person name="Ng V."/>
            <person name="Clum A."/>
            <person name="Steindorff A."/>
            <person name="Ohm R."/>
            <person name="Martin F."/>
            <person name="Silar P."/>
            <person name="Natvig D."/>
            <person name="Lalanne C."/>
            <person name="Gautier V."/>
            <person name="Ament-Velasquez S.L."/>
            <person name="Kruys A."/>
            <person name="Hutchinson M.I."/>
            <person name="Powell A.J."/>
            <person name="Barry K."/>
            <person name="Miller A.N."/>
            <person name="Grigoriev I.V."/>
            <person name="Debuchy R."/>
            <person name="Gladieux P."/>
            <person name="Thoren M.H."/>
            <person name="Johannesson H."/>
        </authorList>
    </citation>
    <scope>NUCLEOTIDE SEQUENCE</scope>
    <source>
        <strain evidence="1">CBS 626.80</strain>
    </source>
</reference>
<keyword evidence="2" id="KW-1185">Reference proteome</keyword>
<dbReference type="InterPro" id="IPR021054">
    <property type="entry name" value="Cell_wall_mannoprotein_1"/>
</dbReference>
<accession>A0AAN6SJK6</accession>
<organism evidence="1 2">
    <name type="scientific">Pseudoneurospora amorphoporcata</name>
    <dbReference type="NCBI Taxonomy" id="241081"/>
    <lineage>
        <taxon>Eukaryota</taxon>
        <taxon>Fungi</taxon>
        <taxon>Dikarya</taxon>
        <taxon>Ascomycota</taxon>
        <taxon>Pezizomycotina</taxon>
        <taxon>Sordariomycetes</taxon>
        <taxon>Sordariomycetidae</taxon>
        <taxon>Sordariales</taxon>
        <taxon>Sordariaceae</taxon>
        <taxon>Pseudoneurospora</taxon>
    </lineage>
</organism>
<dbReference type="Pfam" id="PF12296">
    <property type="entry name" value="HsbA"/>
    <property type="match status" value="1"/>
</dbReference>
<protein>
    <submittedName>
        <fullName evidence="1">Hydrophobic surface binding protein A-domain-containing protein</fullName>
    </submittedName>
</protein>
<reference evidence="1" key="1">
    <citation type="journal article" date="2023" name="Mol. Phylogenet. Evol.">
        <title>Genome-scale phylogeny and comparative genomics of the fungal order Sordariales.</title>
        <authorList>
            <person name="Hensen N."/>
            <person name="Bonometti L."/>
            <person name="Westerberg I."/>
            <person name="Brannstrom I.O."/>
            <person name="Guillou S."/>
            <person name="Cros-Aarteil S."/>
            <person name="Calhoun S."/>
            <person name="Haridas S."/>
            <person name="Kuo A."/>
            <person name="Mondo S."/>
            <person name="Pangilinan J."/>
            <person name="Riley R."/>
            <person name="LaButti K."/>
            <person name="Andreopoulos B."/>
            <person name="Lipzen A."/>
            <person name="Chen C."/>
            <person name="Yan M."/>
            <person name="Daum C."/>
            <person name="Ng V."/>
            <person name="Clum A."/>
            <person name="Steindorff A."/>
            <person name="Ohm R.A."/>
            <person name="Martin F."/>
            <person name="Silar P."/>
            <person name="Natvig D.O."/>
            <person name="Lalanne C."/>
            <person name="Gautier V."/>
            <person name="Ament-Velasquez S.L."/>
            <person name="Kruys A."/>
            <person name="Hutchinson M.I."/>
            <person name="Powell A.J."/>
            <person name="Barry K."/>
            <person name="Miller A.N."/>
            <person name="Grigoriev I.V."/>
            <person name="Debuchy R."/>
            <person name="Gladieux P."/>
            <person name="Hiltunen Thoren M."/>
            <person name="Johannesson H."/>
        </authorList>
    </citation>
    <scope>NUCLEOTIDE SEQUENCE</scope>
    <source>
        <strain evidence="1">CBS 626.80</strain>
    </source>
</reference>
<evidence type="ECO:0000313" key="1">
    <source>
        <dbReference type="EMBL" id="KAK3955759.1"/>
    </source>
</evidence>
<dbReference type="Gene3D" id="1.20.1280.140">
    <property type="match status" value="1"/>
</dbReference>